<comment type="caution">
    <text evidence="2">The sequence shown here is derived from an EMBL/GenBank/DDBJ whole genome shotgun (WGS) entry which is preliminary data.</text>
</comment>
<evidence type="ECO:0000256" key="1">
    <source>
        <dbReference type="SAM" id="SignalP"/>
    </source>
</evidence>
<accession>A0A5J9V8F1</accession>
<dbReference type="EMBL" id="RWGY01000011">
    <property type="protein sequence ID" value="TVU31878.1"/>
    <property type="molecule type" value="Genomic_DNA"/>
</dbReference>
<keyword evidence="3" id="KW-1185">Reference proteome</keyword>
<dbReference type="Proteomes" id="UP000324897">
    <property type="component" value="Chromosome 1"/>
</dbReference>
<sequence>MGPMGSVVGAVLVLVAAFLAFTPPCTLASSRKFDLSVAKSNPVNTTDGSFSASLRFPFDPSKSKRLTWHPRVFLFEGFLSDLECDHLISMARDKKKSSLVIGDGARNSSQNNTVSSIEVYLADSKDRAKLGE</sequence>
<dbReference type="AlphaFoldDB" id="A0A5J9V8F1"/>
<evidence type="ECO:0000313" key="2">
    <source>
        <dbReference type="EMBL" id="TVU31878.1"/>
    </source>
</evidence>
<name>A0A5J9V8F1_9POAL</name>
<protein>
    <recommendedName>
        <fullName evidence="4">Prolyl 4-hydroxylase alpha subunit domain-containing protein</fullName>
    </recommendedName>
</protein>
<gene>
    <name evidence="2" type="ORF">EJB05_23582</name>
</gene>
<proteinExistence type="predicted"/>
<feature type="chain" id="PRO_5023866663" description="Prolyl 4-hydroxylase alpha subunit domain-containing protein" evidence="1">
    <location>
        <begin position="29"/>
        <end position="132"/>
    </location>
</feature>
<dbReference type="OrthoDB" id="420380at2759"/>
<keyword evidence="1" id="KW-0732">Signal</keyword>
<dbReference type="Gramene" id="TVU31878">
    <property type="protein sequence ID" value="TVU31878"/>
    <property type="gene ID" value="EJB05_23582"/>
</dbReference>
<feature type="signal peptide" evidence="1">
    <location>
        <begin position="1"/>
        <end position="28"/>
    </location>
</feature>
<evidence type="ECO:0008006" key="4">
    <source>
        <dbReference type="Google" id="ProtNLM"/>
    </source>
</evidence>
<dbReference type="Gene3D" id="2.60.120.620">
    <property type="entry name" value="q2cbj1_9rhob like domain"/>
    <property type="match status" value="1"/>
</dbReference>
<evidence type="ECO:0000313" key="3">
    <source>
        <dbReference type="Proteomes" id="UP000324897"/>
    </source>
</evidence>
<reference evidence="2 3" key="1">
    <citation type="journal article" date="2019" name="Sci. Rep.">
        <title>A high-quality genome of Eragrostis curvula grass provides insights into Poaceae evolution and supports new strategies to enhance forage quality.</title>
        <authorList>
            <person name="Carballo J."/>
            <person name="Santos B.A.C.M."/>
            <person name="Zappacosta D."/>
            <person name="Garbus I."/>
            <person name="Selva J.P."/>
            <person name="Gallo C.A."/>
            <person name="Diaz A."/>
            <person name="Albertini E."/>
            <person name="Caccamo M."/>
            <person name="Echenique V."/>
        </authorList>
    </citation>
    <scope>NUCLEOTIDE SEQUENCE [LARGE SCALE GENOMIC DNA]</scope>
    <source>
        <strain evidence="3">cv. Victoria</strain>
        <tissue evidence="2">Leaf</tissue>
    </source>
</reference>
<organism evidence="2 3">
    <name type="scientific">Eragrostis curvula</name>
    <name type="common">weeping love grass</name>
    <dbReference type="NCBI Taxonomy" id="38414"/>
    <lineage>
        <taxon>Eukaryota</taxon>
        <taxon>Viridiplantae</taxon>
        <taxon>Streptophyta</taxon>
        <taxon>Embryophyta</taxon>
        <taxon>Tracheophyta</taxon>
        <taxon>Spermatophyta</taxon>
        <taxon>Magnoliopsida</taxon>
        <taxon>Liliopsida</taxon>
        <taxon>Poales</taxon>
        <taxon>Poaceae</taxon>
        <taxon>PACMAD clade</taxon>
        <taxon>Chloridoideae</taxon>
        <taxon>Eragrostideae</taxon>
        <taxon>Eragrostidinae</taxon>
        <taxon>Eragrostis</taxon>
    </lineage>
</organism>
<feature type="non-terminal residue" evidence="2">
    <location>
        <position position="1"/>
    </location>
</feature>